<reference evidence="7" key="1">
    <citation type="submission" date="2016-10" db="EMBL/GenBank/DDBJ databases">
        <authorList>
            <person name="Varghese N."/>
            <person name="Submissions S."/>
        </authorList>
    </citation>
    <scope>NUCLEOTIDE SEQUENCE [LARGE SCALE GENOMIC DNA]</scope>
    <source>
        <strain evidence="7">IBRC-M 10760</strain>
    </source>
</reference>
<evidence type="ECO:0000256" key="3">
    <source>
        <dbReference type="ARBA" id="ARBA00022801"/>
    </source>
</evidence>
<evidence type="ECO:0000256" key="2">
    <source>
        <dbReference type="ARBA" id="ARBA00022723"/>
    </source>
</evidence>
<dbReference type="GO" id="GO:0005737">
    <property type="term" value="C:cytoplasm"/>
    <property type="evidence" value="ECO:0007669"/>
    <property type="project" value="UniProtKB-SubCell"/>
</dbReference>
<evidence type="ECO:0000256" key="4">
    <source>
        <dbReference type="HAMAP-Rule" id="MF_00060"/>
    </source>
</evidence>
<organism evidence="6 7">
    <name type="scientific">Halorientalis regularis</name>
    <dbReference type="NCBI Taxonomy" id="660518"/>
    <lineage>
        <taxon>Archaea</taxon>
        <taxon>Methanobacteriati</taxon>
        <taxon>Methanobacteriota</taxon>
        <taxon>Stenosarchaea group</taxon>
        <taxon>Halobacteria</taxon>
        <taxon>Halobacteriales</taxon>
        <taxon>Haloarculaceae</taxon>
        <taxon>Halorientalis</taxon>
    </lineage>
</organism>
<keyword evidence="4" id="KW-0547">Nucleotide-binding</keyword>
<comment type="function">
    <text evidence="4">Nucleotidase that shows phosphatase activity on nucleoside 5'-monophosphates.</text>
</comment>
<keyword evidence="7" id="KW-1185">Reference proteome</keyword>
<evidence type="ECO:0000259" key="5">
    <source>
        <dbReference type="Pfam" id="PF01975"/>
    </source>
</evidence>
<comment type="similarity">
    <text evidence="1 4">Belongs to the SurE nucleotidase family.</text>
</comment>
<dbReference type="AlphaFoldDB" id="A0A1G7T7N7"/>
<dbReference type="PANTHER" id="PTHR30457">
    <property type="entry name" value="5'-NUCLEOTIDASE SURE"/>
    <property type="match status" value="1"/>
</dbReference>
<dbReference type="Pfam" id="PF01975">
    <property type="entry name" value="SurE"/>
    <property type="match status" value="1"/>
</dbReference>
<dbReference type="SUPFAM" id="SSF64167">
    <property type="entry name" value="SurE-like"/>
    <property type="match status" value="1"/>
</dbReference>
<dbReference type="EC" id="3.1.3.5" evidence="4"/>
<dbReference type="GO" id="GO:0008253">
    <property type="term" value="F:5'-nucleotidase activity"/>
    <property type="evidence" value="ECO:0007669"/>
    <property type="project" value="UniProtKB-UniRule"/>
</dbReference>
<evidence type="ECO:0000313" key="6">
    <source>
        <dbReference type="EMBL" id="SDG31092.1"/>
    </source>
</evidence>
<dbReference type="GO" id="GO:0000166">
    <property type="term" value="F:nucleotide binding"/>
    <property type="evidence" value="ECO:0007669"/>
    <property type="project" value="UniProtKB-KW"/>
</dbReference>
<dbReference type="Proteomes" id="UP000199076">
    <property type="component" value="Unassembled WGS sequence"/>
</dbReference>
<comment type="cofactor">
    <cofactor evidence="4">
        <name>a divalent metal cation</name>
        <dbReference type="ChEBI" id="CHEBI:60240"/>
    </cofactor>
    <text evidence="4">Binds 1 divalent metal cation per subunit.</text>
</comment>
<proteinExistence type="inferred from homology"/>
<dbReference type="OrthoDB" id="26873at2157"/>
<feature type="binding site" evidence="4">
    <location>
        <position position="39"/>
    </location>
    <ligand>
        <name>a divalent metal cation</name>
        <dbReference type="ChEBI" id="CHEBI:60240"/>
    </ligand>
</feature>
<dbReference type="EMBL" id="FNBK01000023">
    <property type="protein sequence ID" value="SDG31092.1"/>
    <property type="molecule type" value="Genomic_DNA"/>
</dbReference>
<evidence type="ECO:0000313" key="7">
    <source>
        <dbReference type="Proteomes" id="UP000199076"/>
    </source>
</evidence>
<feature type="domain" description="Survival protein SurE-like phosphatase/nucleotidase" evidence="5">
    <location>
        <begin position="3"/>
        <end position="206"/>
    </location>
</feature>
<dbReference type="HAMAP" id="MF_00060">
    <property type="entry name" value="SurE"/>
    <property type="match status" value="1"/>
</dbReference>
<dbReference type="RefSeq" id="WP_092695361.1">
    <property type="nucleotide sequence ID" value="NZ_FNBK01000023.1"/>
</dbReference>
<dbReference type="InterPro" id="IPR036523">
    <property type="entry name" value="SurE-like_sf"/>
</dbReference>
<protein>
    <recommendedName>
        <fullName evidence="4">5'-nucleotidase SurE</fullName>
        <ecNumber evidence="4">3.1.3.5</ecNumber>
    </recommendedName>
    <alternativeName>
        <fullName evidence="4">Nucleoside 5'-monophosphate phosphohydrolase</fullName>
    </alternativeName>
</protein>
<evidence type="ECO:0000256" key="1">
    <source>
        <dbReference type="ARBA" id="ARBA00011062"/>
    </source>
</evidence>
<gene>
    <name evidence="4" type="primary">surE</name>
    <name evidence="6" type="ORF">SAMN05216218_12330</name>
</gene>
<dbReference type="GO" id="GO:0046872">
    <property type="term" value="F:metal ion binding"/>
    <property type="evidence" value="ECO:0007669"/>
    <property type="project" value="UniProtKB-UniRule"/>
</dbReference>
<keyword evidence="4" id="KW-0963">Cytoplasm</keyword>
<comment type="subcellular location">
    <subcellularLocation>
        <location evidence="4">Cytoplasm</location>
    </subcellularLocation>
</comment>
<dbReference type="InterPro" id="IPR002828">
    <property type="entry name" value="SurE-like_Pase/nucleotidase"/>
</dbReference>
<feature type="binding site" evidence="4">
    <location>
        <position position="9"/>
    </location>
    <ligand>
        <name>a divalent metal cation</name>
        <dbReference type="ChEBI" id="CHEBI:60240"/>
    </ligand>
</feature>
<keyword evidence="2 4" id="KW-0479">Metal-binding</keyword>
<dbReference type="NCBIfam" id="TIGR00087">
    <property type="entry name" value="surE"/>
    <property type="match status" value="1"/>
</dbReference>
<dbReference type="PANTHER" id="PTHR30457:SF0">
    <property type="entry name" value="PHOSPHATASE, PUTATIVE (AFU_ORTHOLOGUE AFUA_4G01070)-RELATED"/>
    <property type="match status" value="1"/>
</dbReference>
<name>A0A1G7T7N7_9EURY</name>
<dbReference type="Gene3D" id="3.40.1210.10">
    <property type="entry name" value="Survival protein SurE-like phosphatase/nucleotidase"/>
    <property type="match status" value="1"/>
</dbReference>
<accession>A0A1G7T7N7</accession>
<keyword evidence="3 4" id="KW-0378">Hydrolase</keyword>
<comment type="catalytic activity">
    <reaction evidence="4">
        <text>a ribonucleoside 5'-phosphate + H2O = a ribonucleoside + phosphate</text>
        <dbReference type="Rhea" id="RHEA:12484"/>
        <dbReference type="ChEBI" id="CHEBI:15377"/>
        <dbReference type="ChEBI" id="CHEBI:18254"/>
        <dbReference type="ChEBI" id="CHEBI:43474"/>
        <dbReference type="ChEBI" id="CHEBI:58043"/>
        <dbReference type="EC" id="3.1.3.5"/>
    </reaction>
</comment>
<feature type="binding site" evidence="4">
    <location>
        <position position="110"/>
    </location>
    <ligand>
        <name>a divalent metal cation</name>
        <dbReference type="ChEBI" id="CHEBI:60240"/>
    </ligand>
</feature>
<dbReference type="STRING" id="660518.SAMN05216218_12330"/>
<dbReference type="InterPro" id="IPR030048">
    <property type="entry name" value="SurE"/>
</dbReference>
<sequence length="279" mass="28926">MNILLTNDDGIDAPGLRALAAALEAIGDVTVVAPAQNQSAVGRGLSYGRMGPDGSNGGAVGLGDGSDDPFTVTIPHESHELGYAIHGTPCDCVILGVDTFEPDVVVAGCNAGANLGMHVLPRSGTASAATEAASLGVPGIAVSMDVLGLDRSALEPADFERASVIGRNVVDRALSADVFDAVDYFNVNVPRPDRSVEGVAITHPTAQYDMHADLADGRFSIHNPLWAEMAQGDIPDEDGSDRRAVLDQRVSISPLTLPQSGIDDGIVDRLDDCFDDVAN</sequence>
<feature type="binding site" evidence="4">
    <location>
        <position position="8"/>
    </location>
    <ligand>
        <name>a divalent metal cation</name>
        <dbReference type="ChEBI" id="CHEBI:60240"/>
    </ligand>
</feature>